<dbReference type="Gene3D" id="3.60.10.10">
    <property type="entry name" value="Endonuclease/exonuclease/phosphatase"/>
    <property type="match status" value="1"/>
</dbReference>
<keyword evidence="3" id="KW-1185">Reference proteome</keyword>
<reference evidence="1 3" key="1">
    <citation type="journal article" date="2011" name="Nature">
        <title>The Medicago genome provides insight into the evolution of rhizobial symbioses.</title>
        <authorList>
            <person name="Young N.D."/>
            <person name="Debelle F."/>
            <person name="Oldroyd G.E."/>
            <person name="Geurts R."/>
            <person name="Cannon S.B."/>
            <person name="Udvardi M.K."/>
            <person name="Benedito V.A."/>
            <person name="Mayer K.F."/>
            <person name="Gouzy J."/>
            <person name="Schoof H."/>
            <person name="Van de Peer Y."/>
            <person name="Proost S."/>
            <person name="Cook D.R."/>
            <person name="Meyers B.C."/>
            <person name="Spannagl M."/>
            <person name="Cheung F."/>
            <person name="De Mita S."/>
            <person name="Krishnakumar V."/>
            <person name="Gundlach H."/>
            <person name="Zhou S."/>
            <person name="Mudge J."/>
            <person name="Bharti A.K."/>
            <person name="Murray J.D."/>
            <person name="Naoumkina M.A."/>
            <person name="Rosen B."/>
            <person name="Silverstein K.A."/>
            <person name="Tang H."/>
            <person name="Rombauts S."/>
            <person name="Zhao P.X."/>
            <person name="Zhou P."/>
            <person name="Barbe V."/>
            <person name="Bardou P."/>
            <person name="Bechner M."/>
            <person name="Bellec A."/>
            <person name="Berger A."/>
            <person name="Berges H."/>
            <person name="Bidwell S."/>
            <person name="Bisseling T."/>
            <person name="Choisne N."/>
            <person name="Couloux A."/>
            <person name="Denny R."/>
            <person name="Deshpande S."/>
            <person name="Dai X."/>
            <person name="Doyle J.J."/>
            <person name="Dudez A.M."/>
            <person name="Farmer A.D."/>
            <person name="Fouteau S."/>
            <person name="Franken C."/>
            <person name="Gibelin C."/>
            <person name="Gish J."/>
            <person name="Goldstein S."/>
            <person name="Gonzalez A.J."/>
            <person name="Green P.J."/>
            <person name="Hallab A."/>
            <person name="Hartog M."/>
            <person name="Hua A."/>
            <person name="Humphray S.J."/>
            <person name="Jeong D.H."/>
            <person name="Jing Y."/>
            <person name="Jocker A."/>
            <person name="Kenton S.M."/>
            <person name="Kim D.J."/>
            <person name="Klee K."/>
            <person name="Lai H."/>
            <person name="Lang C."/>
            <person name="Lin S."/>
            <person name="Macmil S.L."/>
            <person name="Magdelenat G."/>
            <person name="Matthews L."/>
            <person name="McCorrison J."/>
            <person name="Monaghan E.L."/>
            <person name="Mun J.H."/>
            <person name="Najar F.Z."/>
            <person name="Nicholson C."/>
            <person name="Noirot C."/>
            <person name="O'Bleness M."/>
            <person name="Paule C.R."/>
            <person name="Poulain J."/>
            <person name="Prion F."/>
            <person name="Qin B."/>
            <person name="Qu C."/>
            <person name="Retzel E.F."/>
            <person name="Riddle C."/>
            <person name="Sallet E."/>
            <person name="Samain S."/>
            <person name="Samson N."/>
            <person name="Sanders I."/>
            <person name="Saurat O."/>
            <person name="Scarpelli C."/>
            <person name="Schiex T."/>
            <person name="Segurens B."/>
            <person name="Severin A.J."/>
            <person name="Sherrier D.J."/>
            <person name="Shi R."/>
            <person name="Sims S."/>
            <person name="Singer S.R."/>
            <person name="Sinharoy S."/>
            <person name="Sterck L."/>
            <person name="Viollet A."/>
            <person name="Wang B.B."/>
            <person name="Wang K."/>
            <person name="Wang M."/>
            <person name="Wang X."/>
            <person name="Warfsmann J."/>
            <person name="Weissenbach J."/>
            <person name="White D.D."/>
            <person name="White J.D."/>
            <person name="Wiley G.B."/>
            <person name="Wincker P."/>
            <person name="Xing Y."/>
            <person name="Yang L."/>
            <person name="Yao Z."/>
            <person name="Ying F."/>
            <person name="Zhai J."/>
            <person name="Zhou L."/>
            <person name="Zuber A."/>
            <person name="Denarie J."/>
            <person name="Dixon R.A."/>
            <person name="May G.D."/>
            <person name="Schwartz D.C."/>
            <person name="Rogers J."/>
            <person name="Quetier F."/>
            <person name="Town C.D."/>
            <person name="Roe B.A."/>
        </authorList>
    </citation>
    <scope>NUCLEOTIDE SEQUENCE [LARGE SCALE GENOMIC DNA]</scope>
    <source>
        <strain evidence="1">A17</strain>
        <strain evidence="2 3">cv. Jemalong A17</strain>
    </source>
</reference>
<dbReference type="Proteomes" id="UP000002051">
    <property type="component" value="Chromosome 4"/>
</dbReference>
<dbReference type="GO" id="GO:0003906">
    <property type="term" value="F:DNA-(apurinic or apyrimidinic site) endonuclease activity"/>
    <property type="evidence" value="ECO:0000318"/>
    <property type="project" value="GO_Central"/>
</dbReference>
<dbReference type="GO" id="GO:0008081">
    <property type="term" value="F:phosphoric diester hydrolase activity"/>
    <property type="evidence" value="ECO:0000318"/>
    <property type="project" value="GO_Central"/>
</dbReference>
<dbReference type="EMBL" id="CM001220">
    <property type="protein sequence ID" value="AES87876.2"/>
    <property type="molecule type" value="Genomic_DNA"/>
</dbReference>
<protein>
    <recommendedName>
        <fullName evidence="4">Endonuclease/exonuclease/phosphatase family protein</fullName>
    </recommendedName>
</protein>
<dbReference type="GO" id="GO:0008311">
    <property type="term" value="F:double-stranded DNA 3'-5' DNA exonuclease activity"/>
    <property type="evidence" value="ECO:0000318"/>
    <property type="project" value="GO_Central"/>
</dbReference>
<sequence length="167" mass="18999">MAVSPSSGFRLILDEEVTQVPESSLMNGEIDPLKKLEASSLFERQNVMGFSFTTPGKENKDRVENMQVADVDKKAWGCFKENNIKDLVRSNKVDFLAIQETKMEEISTSFCQNLWGREDCNWAFLPSEEGYVGVCLDSKLKVEHSIRPESFSKFAKFWRCCPGGWVP</sequence>
<accession>A0A0C3WV58</accession>
<dbReference type="SUPFAM" id="SSF56219">
    <property type="entry name" value="DNase I-like"/>
    <property type="match status" value="1"/>
</dbReference>
<dbReference type="GO" id="GO:0005634">
    <property type="term" value="C:nucleus"/>
    <property type="evidence" value="ECO:0000318"/>
    <property type="project" value="GO_Central"/>
</dbReference>
<evidence type="ECO:0008006" key="4">
    <source>
        <dbReference type="Google" id="ProtNLM"/>
    </source>
</evidence>
<proteinExistence type="predicted"/>
<reference evidence="1 3" key="2">
    <citation type="journal article" date="2014" name="BMC Genomics">
        <title>An improved genome release (version Mt4.0) for the model legume Medicago truncatula.</title>
        <authorList>
            <person name="Tang H."/>
            <person name="Krishnakumar V."/>
            <person name="Bidwell S."/>
            <person name="Rosen B."/>
            <person name="Chan A."/>
            <person name="Zhou S."/>
            <person name="Gentzbittel L."/>
            <person name="Childs K.L."/>
            <person name="Yandell M."/>
            <person name="Gundlach H."/>
            <person name="Mayer K.F."/>
            <person name="Schwartz D.C."/>
            <person name="Town C.D."/>
        </authorList>
    </citation>
    <scope>GENOME REANNOTATION</scope>
    <source>
        <strain evidence="2 3">cv. Jemalong A17</strain>
    </source>
</reference>
<dbReference type="InterPro" id="IPR036691">
    <property type="entry name" value="Endo/exonu/phosph_ase_sf"/>
</dbReference>
<evidence type="ECO:0000313" key="3">
    <source>
        <dbReference type="Proteomes" id="UP000002051"/>
    </source>
</evidence>
<dbReference type="GO" id="GO:0006284">
    <property type="term" value="P:base-excision repair"/>
    <property type="evidence" value="ECO:0000318"/>
    <property type="project" value="GO_Central"/>
</dbReference>
<name>G7JRF7_MEDTR</name>
<evidence type="ECO:0000313" key="1">
    <source>
        <dbReference type="EMBL" id="AES87876.2"/>
    </source>
</evidence>
<dbReference type="PaxDb" id="3880-AES87876"/>
<evidence type="ECO:0000313" key="2">
    <source>
        <dbReference type="EnsemblPlants" id="AES87876"/>
    </source>
</evidence>
<gene>
    <name evidence="1" type="ordered locus">MTR_4g036280</name>
</gene>
<dbReference type="AlphaFoldDB" id="G7JRF7"/>
<organism evidence="1 3">
    <name type="scientific">Medicago truncatula</name>
    <name type="common">Barrel medic</name>
    <name type="synonym">Medicago tribuloides</name>
    <dbReference type="NCBI Taxonomy" id="3880"/>
    <lineage>
        <taxon>Eukaryota</taxon>
        <taxon>Viridiplantae</taxon>
        <taxon>Streptophyta</taxon>
        <taxon>Embryophyta</taxon>
        <taxon>Tracheophyta</taxon>
        <taxon>Spermatophyta</taxon>
        <taxon>Magnoliopsida</taxon>
        <taxon>eudicotyledons</taxon>
        <taxon>Gunneridae</taxon>
        <taxon>Pentapetalae</taxon>
        <taxon>rosids</taxon>
        <taxon>fabids</taxon>
        <taxon>Fabales</taxon>
        <taxon>Fabaceae</taxon>
        <taxon>Papilionoideae</taxon>
        <taxon>50 kb inversion clade</taxon>
        <taxon>NPAAA clade</taxon>
        <taxon>Hologalegina</taxon>
        <taxon>IRL clade</taxon>
        <taxon>Trifolieae</taxon>
        <taxon>Medicago</taxon>
    </lineage>
</organism>
<reference evidence="2" key="3">
    <citation type="submission" date="2015-04" db="UniProtKB">
        <authorList>
            <consortium name="EnsemblPlants"/>
        </authorList>
    </citation>
    <scope>IDENTIFICATION</scope>
    <source>
        <strain evidence="2">cv. Jemalong A17</strain>
    </source>
</reference>
<dbReference type="HOGENOM" id="CLU_1596955_0_0_1"/>
<dbReference type="EnsemblPlants" id="AES87876">
    <property type="protein sequence ID" value="AES87876"/>
    <property type="gene ID" value="MTR_4g036280"/>
</dbReference>
<accession>G7JRF7</accession>